<dbReference type="PROSITE" id="PS00107">
    <property type="entry name" value="PROTEIN_KINASE_ATP"/>
    <property type="match status" value="1"/>
</dbReference>
<evidence type="ECO:0000256" key="1">
    <source>
        <dbReference type="ARBA" id="ARBA00022741"/>
    </source>
</evidence>
<feature type="domain" description="Protein kinase" evidence="6">
    <location>
        <begin position="41"/>
        <end position="302"/>
    </location>
</feature>
<gene>
    <name evidence="7" type="ORF">PsYK624_128530</name>
</gene>
<reference evidence="7 8" key="1">
    <citation type="submission" date="2021-08" db="EMBL/GenBank/DDBJ databases">
        <title>Draft Genome Sequence of Phanerochaete sordida strain YK-624.</title>
        <authorList>
            <person name="Mori T."/>
            <person name="Dohra H."/>
            <person name="Suzuki T."/>
            <person name="Kawagishi H."/>
            <person name="Hirai H."/>
        </authorList>
    </citation>
    <scope>NUCLEOTIDE SEQUENCE [LARGE SCALE GENOMIC DNA]</scope>
    <source>
        <strain evidence="7 8">YK-624</strain>
    </source>
</reference>
<organism evidence="7 8">
    <name type="scientific">Phanerochaete sordida</name>
    <dbReference type="NCBI Taxonomy" id="48140"/>
    <lineage>
        <taxon>Eukaryota</taxon>
        <taxon>Fungi</taxon>
        <taxon>Dikarya</taxon>
        <taxon>Basidiomycota</taxon>
        <taxon>Agaricomycotina</taxon>
        <taxon>Agaricomycetes</taxon>
        <taxon>Polyporales</taxon>
        <taxon>Phanerochaetaceae</taxon>
        <taxon>Phanerochaete</taxon>
    </lineage>
</organism>
<dbReference type="PROSITE" id="PS00108">
    <property type="entry name" value="PROTEIN_KINASE_ST"/>
    <property type="match status" value="1"/>
</dbReference>
<evidence type="ECO:0000313" key="8">
    <source>
        <dbReference type="Proteomes" id="UP000703269"/>
    </source>
</evidence>
<sequence length="415" mass="46288">MAVGQPPPQPPPASEHASGLAEQQSPYANDMPAPATVPCQYRTGKTLGSGTYAIVKEAVHIKTGQYYACKVINKKLMEGREYMVRNEIAVLKRVSKGHTNIVTLHDYFETAHNLYLVFDLCTGGELFDRICAKGNYYEADAADLVRTIMKAVKYIHDCGIVHRDLKPENLIFRTKREDADIMIADFGLSRVLDEEKLSLLTEICGTPGYMAPEIFKKTGHGKPVDVWAMGVITYFLLCGYTPFDRDTQQQEMEAIIAGDYKFEPEEYWANVSDTAKDFVRECLTIDPASRPTAEEALKHRWLASTEPHGVQDASGNMANLLPQMQKAFDARKTFRKAVFSMMAMKRMSTLAGGGLSASARALGKDIEQYKEESEKENIEEGRAVVHYQDTDNHEPSPPLENQIANLSVEQGKSDS</sequence>
<dbReference type="Proteomes" id="UP000703269">
    <property type="component" value="Unassembled WGS sequence"/>
</dbReference>
<dbReference type="AlphaFoldDB" id="A0A9P3GJH3"/>
<keyword evidence="2 3" id="KW-0067">ATP-binding</keyword>
<dbReference type="InterPro" id="IPR011009">
    <property type="entry name" value="Kinase-like_dom_sf"/>
</dbReference>
<dbReference type="Pfam" id="PF00069">
    <property type="entry name" value="Pkinase"/>
    <property type="match status" value="1"/>
</dbReference>
<dbReference type="Gene3D" id="3.30.200.20">
    <property type="entry name" value="Phosphorylase Kinase, domain 1"/>
    <property type="match status" value="1"/>
</dbReference>
<keyword evidence="4" id="KW-0808">Transferase</keyword>
<feature type="compositionally biased region" description="Basic and acidic residues" evidence="5">
    <location>
        <begin position="368"/>
        <end position="394"/>
    </location>
</feature>
<comment type="caution">
    <text evidence="7">The sequence shown here is derived from an EMBL/GenBank/DDBJ whole genome shotgun (WGS) entry which is preliminary data.</text>
</comment>
<evidence type="ECO:0000256" key="5">
    <source>
        <dbReference type="SAM" id="MobiDB-lite"/>
    </source>
</evidence>
<dbReference type="InterPro" id="IPR000719">
    <property type="entry name" value="Prot_kinase_dom"/>
</dbReference>
<dbReference type="FunFam" id="3.30.200.20:FF:000153">
    <property type="entry name" value="Calcium/calmodulin-dependent protein kinase type I"/>
    <property type="match status" value="1"/>
</dbReference>
<dbReference type="OrthoDB" id="40902at2759"/>
<evidence type="ECO:0000256" key="3">
    <source>
        <dbReference type="PROSITE-ProRule" id="PRU10141"/>
    </source>
</evidence>
<feature type="compositionally biased region" description="Pro residues" evidence="5">
    <location>
        <begin position="1"/>
        <end position="13"/>
    </location>
</feature>
<accession>A0A9P3GJH3</accession>
<evidence type="ECO:0000313" key="7">
    <source>
        <dbReference type="EMBL" id="GJE96652.1"/>
    </source>
</evidence>
<dbReference type="InterPro" id="IPR008271">
    <property type="entry name" value="Ser/Thr_kinase_AS"/>
</dbReference>
<feature type="region of interest" description="Disordered" evidence="5">
    <location>
        <begin position="1"/>
        <end position="32"/>
    </location>
</feature>
<dbReference type="FunFam" id="1.10.510.10:FF:000257">
    <property type="entry name" value="Calcium/calmodulin-dependent protein kinase type I"/>
    <property type="match status" value="1"/>
</dbReference>
<keyword evidence="1 3" id="KW-0547">Nucleotide-binding</keyword>
<feature type="compositionally biased region" description="Polar residues" evidence="5">
    <location>
        <begin position="402"/>
        <end position="415"/>
    </location>
</feature>
<comment type="similarity">
    <text evidence="4">Belongs to the protein kinase superfamily.</text>
</comment>
<dbReference type="CDD" id="cd05117">
    <property type="entry name" value="STKc_CAMK"/>
    <property type="match status" value="1"/>
</dbReference>
<dbReference type="EMBL" id="BPQB01000062">
    <property type="protein sequence ID" value="GJE96652.1"/>
    <property type="molecule type" value="Genomic_DNA"/>
</dbReference>
<evidence type="ECO:0000256" key="2">
    <source>
        <dbReference type="ARBA" id="ARBA00022840"/>
    </source>
</evidence>
<dbReference type="GO" id="GO:0005524">
    <property type="term" value="F:ATP binding"/>
    <property type="evidence" value="ECO:0007669"/>
    <property type="project" value="UniProtKB-UniRule"/>
</dbReference>
<dbReference type="PROSITE" id="PS50011">
    <property type="entry name" value="PROTEIN_KINASE_DOM"/>
    <property type="match status" value="1"/>
</dbReference>
<keyword evidence="4" id="KW-0723">Serine/threonine-protein kinase</keyword>
<name>A0A9P3GJH3_9APHY</name>
<dbReference type="SUPFAM" id="SSF56112">
    <property type="entry name" value="Protein kinase-like (PK-like)"/>
    <property type="match status" value="1"/>
</dbReference>
<feature type="binding site" evidence="3">
    <location>
        <position position="70"/>
    </location>
    <ligand>
        <name>ATP</name>
        <dbReference type="ChEBI" id="CHEBI:30616"/>
    </ligand>
</feature>
<dbReference type="Gene3D" id="1.10.510.10">
    <property type="entry name" value="Transferase(Phosphotransferase) domain 1"/>
    <property type="match status" value="1"/>
</dbReference>
<evidence type="ECO:0000259" key="6">
    <source>
        <dbReference type="PROSITE" id="PS50011"/>
    </source>
</evidence>
<evidence type="ECO:0000256" key="4">
    <source>
        <dbReference type="RuleBase" id="RU000304"/>
    </source>
</evidence>
<dbReference type="SMART" id="SM00220">
    <property type="entry name" value="S_TKc"/>
    <property type="match status" value="1"/>
</dbReference>
<proteinExistence type="inferred from homology"/>
<dbReference type="InterPro" id="IPR017441">
    <property type="entry name" value="Protein_kinase_ATP_BS"/>
</dbReference>
<keyword evidence="4" id="KW-0418">Kinase</keyword>
<feature type="region of interest" description="Disordered" evidence="5">
    <location>
        <begin position="368"/>
        <end position="415"/>
    </location>
</feature>
<protein>
    <submittedName>
        <fullName evidence="7">Pkinase-domain-containing protein</fullName>
    </submittedName>
</protein>
<dbReference type="PANTHER" id="PTHR24347">
    <property type="entry name" value="SERINE/THREONINE-PROTEIN KINASE"/>
    <property type="match status" value="1"/>
</dbReference>
<keyword evidence="8" id="KW-1185">Reference proteome</keyword>
<dbReference type="GO" id="GO:0004674">
    <property type="term" value="F:protein serine/threonine kinase activity"/>
    <property type="evidence" value="ECO:0007669"/>
    <property type="project" value="UniProtKB-KW"/>
</dbReference>